<dbReference type="Proteomes" id="UP001404845">
    <property type="component" value="Unassembled WGS sequence"/>
</dbReference>
<proteinExistence type="predicted"/>
<protein>
    <submittedName>
        <fullName evidence="2">Uncharacterized protein</fullName>
    </submittedName>
</protein>
<gene>
    <name evidence="2" type="ORF">PUR21_21390</name>
</gene>
<comment type="caution">
    <text evidence="2">The sequence shown here is derived from an EMBL/GenBank/DDBJ whole genome shotgun (WGS) entry which is preliminary data.</text>
</comment>
<organism evidence="2 3">
    <name type="scientific">Methylorubrum rhodesianum</name>
    <dbReference type="NCBI Taxonomy" id="29427"/>
    <lineage>
        <taxon>Bacteria</taxon>
        <taxon>Pseudomonadati</taxon>
        <taxon>Pseudomonadota</taxon>
        <taxon>Alphaproteobacteria</taxon>
        <taxon>Hyphomicrobiales</taxon>
        <taxon>Methylobacteriaceae</taxon>
        <taxon>Methylorubrum</taxon>
    </lineage>
</organism>
<accession>A0ABU9ZGW6</accession>
<feature type="region of interest" description="Disordered" evidence="1">
    <location>
        <begin position="1"/>
        <end position="27"/>
    </location>
</feature>
<evidence type="ECO:0000256" key="1">
    <source>
        <dbReference type="SAM" id="MobiDB-lite"/>
    </source>
</evidence>
<dbReference type="EMBL" id="JAQYXL010000001">
    <property type="protein sequence ID" value="MEN3230169.1"/>
    <property type="molecule type" value="Genomic_DNA"/>
</dbReference>
<dbReference type="RefSeq" id="WP_183669344.1">
    <property type="nucleotide sequence ID" value="NZ_JACHOS010000014.1"/>
</dbReference>
<name>A0ABU9ZGW6_9HYPH</name>
<keyword evidence="3" id="KW-1185">Reference proteome</keyword>
<evidence type="ECO:0000313" key="3">
    <source>
        <dbReference type="Proteomes" id="UP001404845"/>
    </source>
</evidence>
<sequence length="107" mass="10814">MTNIIRPDFGGRNRGAEAPEPAKAGDASEPLHVYGIAAGHVVALIEGIGGLEGRTLKVAVGSTTQNVVEAVAVMPITPEGRAEADATAMAILRALEIVEQGTGPSSA</sequence>
<reference evidence="2 3" key="1">
    <citation type="journal article" date="2023" name="PLoS ONE">
        <title>Complete genome assembly of Hawai'i environmental nontuberculous mycobacteria reveals unexpected co-isolation with methylobacteria.</title>
        <authorList>
            <person name="Hendrix J."/>
            <person name="Epperson L.E."/>
            <person name="Tong E.I."/>
            <person name="Chan Y.L."/>
            <person name="Hasan N.A."/>
            <person name="Dawrs S.N."/>
            <person name="Norton G.J."/>
            <person name="Virdi R."/>
            <person name="Crooks J.L."/>
            <person name="Chan E.D."/>
            <person name="Honda J.R."/>
            <person name="Strong M."/>
        </authorList>
    </citation>
    <scope>NUCLEOTIDE SEQUENCE [LARGE SCALE GENOMIC DNA]</scope>
    <source>
        <strain evidence="2 3">NJH_HI01</strain>
    </source>
</reference>
<evidence type="ECO:0000313" key="2">
    <source>
        <dbReference type="EMBL" id="MEN3230169.1"/>
    </source>
</evidence>